<gene>
    <name evidence="2" type="ORF">DXB81_11200</name>
</gene>
<dbReference type="AlphaFoldDB" id="A0A3E5A5D8"/>
<organism evidence="2 3">
    <name type="scientific">Blautia obeum</name>
    <dbReference type="NCBI Taxonomy" id="40520"/>
    <lineage>
        <taxon>Bacteria</taxon>
        <taxon>Bacillati</taxon>
        <taxon>Bacillota</taxon>
        <taxon>Clostridia</taxon>
        <taxon>Lachnospirales</taxon>
        <taxon>Lachnospiraceae</taxon>
        <taxon>Blautia</taxon>
    </lineage>
</organism>
<dbReference type="EMBL" id="QSUB01000005">
    <property type="protein sequence ID" value="RGN03719.1"/>
    <property type="molecule type" value="Genomic_DNA"/>
</dbReference>
<dbReference type="InterPro" id="IPR019734">
    <property type="entry name" value="TPR_rpt"/>
</dbReference>
<dbReference type="InterPro" id="IPR011990">
    <property type="entry name" value="TPR-like_helical_dom_sf"/>
</dbReference>
<keyword evidence="1" id="KW-0802">TPR repeat</keyword>
<dbReference type="Gene3D" id="1.25.40.10">
    <property type="entry name" value="Tetratricopeptide repeat domain"/>
    <property type="match status" value="1"/>
</dbReference>
<name>A0A3E5A5D8_9FIRM</name>
<dbReference type="PROSITE" id="PS50005">
    <property type="entry name" value="TPR"/>
    <property type="match status" value="1"/>
</dbReference>
<protein>
    <recommendedName>
        <fullName evidence="4">Tetratricopeptide repeat protein</fullName>
    </recommendedName>
</protein>
<evidence type="ECO:0000313" key="3">
    <source>
        <dbReference type="Proteomes" id="UP000261222"/>
    </source>
</evidence>
<dbReference type="Proteomes" id="UP000261222">
    <property type="component" value="Unassembled WGS sequence"/>
</dbReference>
<evidence type="ECO:0000313" key="2">
    <source>
        <dbReference type="EMBL" id="RGN03719.1"/>
    </source>
</evidence>
<sequence length="266" mass="31202">MAGGDKVSGYILCQTKRAKLPYFIENISTNVYSIEELCYYLYHNLYLIDQTIMNEGLCSWIQEELELPALAAKLRSKISKFASAEDIVYPVFKEINYLTYEELKELNVRLQKMNEETPAMREKQKADALMENEMYVHAIQVYQNLLEREDLEEIREGMTEKVYHNLGCAHSYLFQMEKATEYFRKAYEGSRSREALEAYLIAFGMTRTSSEYEKMAKSIGTEKEVLQNIRERLQEFSKTPELVVNKTNMDEILTRLTREYHRSTGS</sequence>
<dbReference type="SUPFAM" id="SSF48452">
    <property type="entry name" value="TPR-like"/>
    <property type="match status" value="1"/>
</dbReference>
<accession>A0A3E5A5D8</accession>
<feature type="repeat" description="TPR" evidence="1">
    <location>
        <begin position="160"/>
        <end position="193"/>
    </location>
</feature>
<comment type="caution">
    <text evidence="2">The sequence shown here is derived from an EMBL/GenBank/DDBJ whole genome shotgun (WGS) entry which is preliminary data.</text>
</comment>
<reference evidence="2 3" key="1">
    <citation type="submission" date="2018-08" db="EMBL/GenBank/DDBJ databases">
        <title>A genome reference for cultivated species of the human gut microbiota.</title>
        <authorList>
            <person name="Zou Y."/>
            <person name="Xue W."/>
            <person name="Luo G."/>
        </authorList>
    </citation>
    <scope>NUCLEOTIDE SEQUENCE [LARGE SCALE GENOMIC DNA]</scope>
    <source>
        <strain evidence="2 3">OM06-11AA</strain>
    </source>
</reference>
<evidence type="ECO:0008006" key="4">
    <source>
        <dbReference type="Google" id="ProtNLM"/>
    </source>
</evidence>
<evidence type="ECO:0000256" key="1">
    <source>
        <dbReference type="PROSITE-ProRule" id="PRU00339"/>
    </source>
</evidence>
<proteinExistence type="predicted"/>